<name>A0A6N6RLE2_9FLAO</name>
<dbReference type="RefSeq" id="WP_151665973.1">
    <property type="nucleotide sequence ID" value="NZ_WBVO01000001.1"/>
</dbReference>
<proteinExistence type="predicted"/>
<protein>
    <recommendedName>
        <fullName evidence="3">YncE family protein</fullName>
    </recommendedName>
</protein>
<gene>
    <name evidence="1" type="ORF">F8C67_01275</name>
</gene>
<sequence length="355" mass="38177">MRIKLWLLIGLSPMLLSCSNDDDDDDDSGSDDKYNNGVFISNEGPFQGGNGTLSWYDLSDKSVTNDLFLSEVGRPLGNVVHSVHVFDEYLYIVVNNSGVVEVVEADEMEHEMTITGLTNPRYAQGISEDIVAITDWGTNTVEIINASNSSGVASISTGNGPERMLLNGNTLYVANSGGFGLDSTVVLIDITSNAAVDTFYVGYNPNSMIIDANGALWVLCGGYTDWGDPSNNLPGSLYRLNATTGAVQDTFQFGDAPRPTGLCTGPVQQEMYFLDNGYGGNPYRMSYTATELPSTPMVTGANGYAIGLDPRNLDLYIADPVDYASQGKVYRMDVVSGAMLDTLNVGIIPGNFEFN</sequence>
<dbReference type="InterPro" id="IPR031815">
    <property type="entry name" value="DUF5074"/>
</dbReference>
<reference evidence="1 2" key="1">
    <citation type="submission" date="2019-09" db="EMBL/GenBank/DDBJ databases">
        <title>Genomes of family Cryomorphaceae.</title>
        <authorList>
            <person name="Bowman J.P."/>
        </authorList>
    </citation>
    <scope>NUCLEOTIDE SEQUENCE [LARGE SCALE GENOMIC DNA]</scope>
    <source>
        <strain evidence="1 2">LMG 25704</strain>
    </source>
</reference>
<dbReference type="InterPro" id="IPR011044">
    <property type="entry name" value="Quino_amine_DH_bsu"/>
</dbReference>
<keyword evidence="2" id="KW-1185">Reference proteome</keyword>
<dbReference type="PROSITE" id="PS51257">
    <property type="entry name" value="PROKAR_LIPOPROTEIN"/>
    <property type="match status" value="1"/>
</dbReference>
<dbReference type="Gene3D" id="2.130.10.10">
    <property type="entry name" value="YVTN repeat-like/Quinoprotein amine dehydrogenase"/>
    <property type="match status" value="1"/>
</dbReference>
<dbReference type="Proteomes" id="UP000468650">
    <property type="component" value="Unassembled WGS sequence"/>
</dbReference>
<dbReference type="SUPFAM" id="SSF50969">
    <property type="entry name" value="YVTN repeat-like/Quinoprotein amine dehydrogenase"/>
    <property type="match status" value="1"/>
</dbReference>
<comment type="caution">
    <text evidence="1">The sequence shown here is derived from an EMBL/GenBank/DDBJ whole genome shotgun (WGS) entry which is preliminary data.</text>
</comment>
<accession>A0A6N6RLE2</accession>
<dbReference type="AlphaFoldDB" id="A0A6N6RLE2"/>
<dbReference type="OrthoDB" id="9773938at2"/>
<evidence type="ECO:0000313" key="1">
    <source>
        <dbReference type="EMBL" id="KAB2814393.1"/>
    </source>
</evidence>
<organism evidence="1 2">
    <name type="scientific">Phaeocystidibacter luteus</name>
    <dbReference type="NCBI Taxonomy" id="911197"/>
    <lineage>
        <taxon>Bacteria</taxon>
        <taxon>Pseudomonadati</taxon>
        <taxon>Bacteroidota</taxon>
        <taxon>Flavobacteriia</taxon>
        <taxon>Flavobacteriales</taxon>
        <taxon>Phaeocystidibacteraceae</taxon>
        <taxon>Phaeocystidibacter</taxon>
    </lineage>
</organism>
<dbReference type="EMBL" id="WBVO01000001">
    <property type="protein sequence ID" value="KAB2814393.1"/>
    <property type="molecule type" value="Genomic_DNA"/>
</dbReference>
<evidence type="ECO:0000313" key="2">
    <source>
        <dbReference type="Proteomes" id="UP000468650"/>
    </source>
</evidence>
<dbReference type="PANTHER" id="PTHR47197:SF3">
    <property type="entry name" value="DIHYDRO-HEME D1 DEHYDROGENASE"/>
    <property type="match status" value="1"/>
</dbReference>
<dbReference type="Pfam" id="PF16819">
    <property type="entry name" value="DUF5074"/>
    <property type="match status" value="1"/>
</dbReference>
<dbReference type="InterPro" id="IPR051200">
    <property type="entry name" value="Host-pathogen_enzymatic-act"/>
</dbReference>
<dbReference type="PANTHER" id="PTHR47197">
    <property type="entry name" value="PROTEIN NIRF"/>
    <property type="match status" value="1"/>
</dbReference>
<dbReference type="InterPro" id="IPR015943">
    <property type="entry name" value="WD40/YVTN_repeat-like_dom_sf"/>
</dbReference>
<evidence type="ECO:0008006" key="3">
    <source>
        <dbReference type="Google" id="ProtNLM"/>
    </source>
</evidence>